<feature type="compositionally biased region" description="Low complexity" evidence="1">
    <location>
        <begin position="386"/>
        <end position="396"/>
    </location>
</feature>
<evidence type="ECO:0000313" key="3">
    <source>
        <dbReference type="Proteomes" id="UP000267251"/>
    </source>
</evidence>
<evidence type="ECO:0000313" key="2">
    <source>
        <dbReference type="EMBL" id="RKP12128.1"/>
    </source>
</evidence>
<feature type="compositionally biased region" description="Low complexity" evidence="1">
    <location>
        <begin position="1"/>
        <end position="17"/>
    </location>
</feature>
<feature type="region of interest" description="Disordered" evidence="1">
    <location>
        <begin position="339"/>
        <end position="433"/>
    </location>
</feature>
<feature type="compositionally biased region" description="Pro residues" evidence="1">
    <location>
        <begin position="18"/>
        <end position="29"/>
    </location>
</feature>
<feature type="compositionally biased region" description="Low complexity" evidence="1">
    <location>
        <begin position="138"/>
        <end position="165"/>
    </location>
</feature>
<organism evidence="2 3">
    <name type="scientific">Piptocephalis cylindrospora</name>
    <dbReference type="NCBI Taxonomy" id="1907219"/>
    <lineage>
        <taxon>Eukaryota</taxon>
        <taxon>Fungi</taxon>
        <taxon>Fungi incertae sedis</taxon>
        <taxon>Zoopagomycota</taxon>
        <taxon>Zoopagomycotina</taxon>
        <taxon>Zoopagomycetes</taxon>
        <taxon>Zoopagales</taxon>
        <taxon>Piptocephalidaceae</taxon>
        <taxon>Piptocephalis</taxon>
    </lineage>
</organism>
<name>A0A4P9Y031_9FUNG</name>
<accession>A0A4P9Y031</accession>
<evidence type="ECO:0000256" key="1">
    <source>
        <dbReference type="SAM" id="MobiDB-lite"/>
    </source>
</evidence>
<protein>
    <submittedName>
        <fullName evidence="2">Uncharacterized protein</fullName>
    </submittedName>
</protein>
<feature type="region of interest" description="Disordered" evidence="1">
    <location>
        <begin position="1"/>
        <end position="80"/>
    </location>
</feature>
<sequence>MSHRTTSSSLTLASQAALPPPGWSGPMPPRQRSSHPTHPSMSQGPLWMGAMDGSVPLPTEDPLAQGMPNTLSENAHPHPPPNLISYPSTTPLPQGPGNDPWSHINLPMPPFPPFPGWVDMGSQGTLHSVTTGPSSCDPALTAPSSSSSLQAPLVLPVLPNDPDNPITRRGPEGLPWILNAGASSSSPPPSSQGRVSPSASLSTWTRSPRVFLMGFESSGRKGLLQDGFGRFGAIMTQIGDPNTDLILVDGPWMIRENVEWKDLTRLLQGGRSSPSSCHIVLLLPSHPSDPSLDPHLAPLTRLPASGCERFPESSGQHQHLLTHYCSHLLYSSIGSPAPFTPSSSSSGIPPLGGGHRSIPSSHGPFISPSTSMEATGSIGAGGASLSMPSHPSFSTPTPTPHPPVITSTIPRTRSSKRPRSQAQEGVQTTPYGF</sequence>
<dbReference type="Proteomes" id="UP000267251">
    <property type="component" value="Unassembled WGS sequence"/>
</dbReference>
<dbReference type="EMBL" id="KZ988469">
    <property type="protein sequence ID" value="RKP12128.1"/>
    <property type="molecule type" value="Genomic_DNA"/>
</dbReference>
<gene>
    <name evidence="2" type="ORF">BJ684DRAFT_17356</name>
</gene>
<feature type="compositionally biased region" description="Polar residues" evidence="1">
    <location>
        <begin position="420"/>
        <end position="433"/>
    </location>
</feature>
<feature type="region of interest" description="Disordered" evidence="1">
    <location>
        <begin position="128"/>
        <end position="200"/>
    </location>
</feature>
<keyword evidence="3" id="KW-1185">Reference proteome</keyword>
<feature type="compositionally biased region" description="Polar residues" evidence="1">
    <location>
        <begin position="34"/>
        <end position="43"/>
    </location>
</feature>
<dbReference type="AlphaFoldDB" id="A0A4P9Y031"/>
<reference evidence="3" key="1">
    <citation type="journal article" date="2018" name="Nat. Microbiol.">
        <title>Leveraging single-cell genomics to expand the fungal tree of life.</title>
        <authorList>
            <person name="Ahrendt S.R."/>
            <person name="Quandt C.A."/>
            <person name="Ciobanu D."/>
            <person name="Clum A."/>
            <person name="Salamov A."/>
            <person name="Andreopoulos B."/>
            <person name="Cheng J.F."/>
            <person name="Woyke T."/>
            <person name="Pelin A."/>
            <person name="Henrissat B."/>
            <person name="Reynolds N.K."/>
            <person name="Benny G.L."/>
            <person name="Smith M.E."/>
            <person name="James T.Y."/>
            <person name="Grigoriev I.V."/>
        </authorList>
    </citation>
    <scope>NUCLEOTIDE SEQUENCE [LARGE SCALE GENOMIC DNA]</scope>
</reference>
<feature type="compositionally biased region" description="Low complexity" evidence="1">
    <location>
        <begin position="339"/>
        <end position="349"/>
    </location>
</feature>
<proteinExistence type="predicted"/>